<sequence>LACKNWFKADEGIWEVRNGPFHFVYSKVMCWVALDRGMTIARRYGLDAPLTQWKKVADNIKREVLEKGYSDNINSFTQYYGSDELDASLILLPLMKFLPVDDWRIQSTIGKIKENLIKDGFLRRYTSQDGLKGEEGSFLICNFWLIECLVLLGKVDEAKKGHSFSSIFPA</sequence>
<dbReference type="PANTHER" id="PTHR31616">
    <property type="entry name" value="TREHALASE"/>
    <property type="match status" value="1"/>
</dbReference>
<evidence type="ECO:0000313" key="2">
    <source>
        <dbReference type="EMBL" id="GAI64156.1"/>
    </source>
</evidence>
<dbReference type="AlphaFoldDB" id="X1RAW4"/>
<organism evidence="2">
    <name type="scientific">marine sediment metagenome</name>
    <dbReference type="NCBI Taxonomy" id="412755"/>
    <lineage>
        <taxon>unclassified sequences</taxon>
        <taxon>metagenomes</taxon>
        <taxon>ecological metagenomes</taxon>
    </lineage>
</organism>
<name>X1RAW4_9ZZZZ</name>
<dbReference type="EMBL" id="BARW01004537">
    <property type="protein sequence ID" value="GAI64156.1"/>
    <property type="molecule type" value="Genomic_DNA"/>
</dbReference>
<proteinExistence type="predicted"/>
<dbReference type="InterPro" id="IPR008928">
    <property type="entry name" value="6-hairpin_glycosidase_sf"/>
</dbReference>
<dbReference type="GO" id="GO:0004553">
    <property type="term" value="F:hydrolase activity, hydrolyzing O-glycosyl compounds"/>
    <property type="evidence" value="ECO:0007669"/>
    <property type="project" value="TreeGrafter"/>
</dbReference>
<feature type="non-terminal residue" evidence="2">
    <location>
        <position position="1"/>
    </location>
</feature>
<accession>X1RAW4</accession>
<dbReference type="Gene3D" id="1.50.10.10">
    <property type="match status" value="1"/>
</dbReference>
<evidence type="ECO:0000259" key="1">
    <source>
        <dbReference type="Pfam" id="PF00723"/>
    </source>
</evidence>
<dbReference type="GO" id="GO:0005975">
    <property type="term" value="P:carbohydrate metabolic process"/>
    <property type="evidence" value="ECO:0007669"/>
    <property type="project" value="InterPro"/>
</dbReference>
<reference evidence="2" key="1">
    <citation type="journal article" date="2014" name="Front. Microbiol.">
        <title>High frequency of phylogenetically diverse reductive dehalogenase-homologous genes in deep subseafloor sedimentary metagenomes.</title>
        <authorList>
            <person name="Kawai M."/>
            <person name="Futagami T."/>
            <person name="Toyoda A."/>
            <person name="Takaki Y."/>
            <person name="Nishi S."/>
            <person name="Hori S."/>
            <person name="Arai W."/>
            <person name="Tsubouchi T."/>
            <person name="Morono Y."/>
            <person name="Uchiyama I."/>
            <person name="Ito T."/>
            <person name="Fujiyama A."/>
            <person name="Inagaki F."/>
            <person name="Takami H."/>
        </authorList>
    </citation>
    <scope>NUCLEOTIDE SEQUENCE</scope>
    <source>
        <strain evidence="2">Expedition CK06-06</strain>
    </source>
</reference>
<dbReference type="Pfam" id="PF00723">
    <property type="entry name" value="Glyco_hydro_15"/>
    <property type="match status" value="1"/>
</dbReference>
<dbReference type="SUPFAM" id="SSF48208">
    <property type="entry name" value="Six-hairpin glycosidases"/>
    <property type="match status" value="1"/>
</dbReference>
<dbReference type="PANTHER" id="PTHR31616:SF0">
    <property type="entry name" value="GLUCAN 1,4-ALPHA-GLUCOSIDASE"/>
    <property type="match status" value="1"/>
</dbReference>
<gene>
    <name evidence="2" type="ORF">S12H4_10557</name>
</gene>
<dbReference type="InterPro" id="IPR011613">
    <property type="entry name" value="GH15-like"/>
</dbReference>
<protein>
    <recommendedName>
        <fullName evidence="1">GH15-like domain-containing protein</fullName>
    </recommendedName>
</protein>
<comment type="caution">
    <text evidence="2">The sequence shown here is derived from an EMBL/GenBank/DDBJ whole genome shotgun (WGS) entry which is preliminary data.</text>
</comment>
<dbReference type="InterPro" id="IPR012341">
    <property type="entry name" value="6hp_glycosidase-like_sf"/>
</dbReference>
<feature type="domain" description="GH15-like" evidence="1">
    <location>
        <begin position="3"/>
        <end position="149"/>
    </location>
</feature>